<proteinExistence type="predicted"/>
<comment type="caution">
    <text evidence="1">The sequence shown here is derived from an EMBL/GenBank/DDBJ whole genome shotgun (WGS) entry which is preliminary data.</text>
</comment>
<keyword evidence="2" id="KW-1185">Reference proteome</keyword>
<evidence type="ECO:0000313" key="2">
    <source>
        <dbReference type="Proteomes" id="UP000517916"/>
    </source>
</evidence>
<reference evidence="1 2" key="1">
    <citation type="submission" date="2020-08" db="EMBL/GenBank/DDBJ databases">
        <title>Genomic Encyclopedia of Archaeal and Bacterial Type Strains, Phase II (KMG-II): from individual species to whole genera.</title>
        <authorList>
            <person name="Goeker M."/>
        </authorList>
    </citation>
    <scope>NUCLEOTIDE SEQUENCE [LARGE SCALE GENOMIC DNA]</scope>
    <source>
        <strain evidence="1 2">DSM 43850</strain>
    </source>
</reference>
<dbReference type="RefSeq" id="WP_158510785.1">
    <property type="nucleotide sequence ID" value="NZ_BAAABQ010000021.1"/>
</dbReference>
<organism evidence="1 2">
    <name type="scientific">Kutzneria viridogrisea</name>
    <dbReference type="NCBI Taxonomy" id="47990"/>
    <lineage>
        <taxon>Bacteria</taxon>
        <taxon>Bacillati</taxon>
        <taxon>Actinomycetota</taxon>
        <taxon>Actinomycetes</taxon>
        <taxon>Pseudonocardiales</taxon>
        <taxon>Pseudonocardiaceae</taxon>
        <taxon>Kutzneria</taxon>
    </lineage>
</organism>
<dbReference type="Proteomes" id="UP000517916">
    <property type="component" value="Unassembled WGS sequence"/>
</dbReference>
<evidence type="ECO:0000313" key="1">
    <source>
        <dbReference type="EMBL" id="MBA8924409.1"/>
    </source>
</evidence>
<sequence length="51" mass="5409">MGILQVWQSCGQQQARADMHALHSQGTEAIRMIGAVDAAAEGLSDPDAGWE</sequence>
<accession>A0ABR6BC07</accession>
<dbReference type="EMBL" id="JACJID010000001">
    <property type="protein sequence ID" value="MBA8924409.1"/>
    <property type="molecule type" value="Genomic_DNA"/>
</dbReference>
<protein>
    <submittedName>
        <fullName evidence="1">Uncharacterized protein</fullName>
    </submittedName>
</protein>
<name>A0ABR6BC07_9PSEU</name>
<gene>
    <name evidence="1" type="ORF">BC739_001606</name>
</gene>